<dbReference type="InterPro" id="IPR027417">
    <property type="entry name" value="P-loop_NTPase"/>
</dbReference>
<dbReference type="eggNOG" id="COG1106">
    <property type="taxonomic scope" value="Bacteria"/>
</dbReference>
<accession>A3UA50</accession>
<evidence type="ECO:0000313" key="3">
    <source>
        <dbReference type="Proteomes" id="UP000002297"/>
    </source>
</evidence>
<evidence type="ECO:0000313" key="2">
    <source>
        <dbReference type="EMBL" id="EAP86686.1"/>
    </source>
</evidence>
<dbReference type="RefSeq" id="WP_013188067.1">
    <property type="nucleotide sequence ID" value="NC_014230.1"/>
</dbReference>
<dbReference type="PANTHER" id="PTHR40396">
    <property type="entry name" value="ATPASE-LIKE PROTEIN"/>
    <property type="match status" value="1"/>
</dbReference>
<dbReference type="KEGG" id="cat:CA2559_11638"/>
<feature type="domain" description="ATPase AAA-type core" evidence="1">
    <location>
        <begin position="50"/>
        <end position="369"/>
    </location>
</feature>
<dbReference type="STRING" id="216432.CA2559_11638"/>
<keyword evidence="3" id="KW-1185">Reference proteome</keyword>
<evidence type="ECO:0000259" key="1">
    <source>
        <dbReference type="Pfam" id="PF13304"/>
    </source>
</evidence>
<dbReference type="SUPFAM" id="SSF52540">
    <property type="entry name" value="P-loop containing nucleoside triphosphate hydrolases"/>
    <property type="match status" value="1"/>
</dbReference>
<organism evidence="2 3">
    <name type="scientific">Croceibacter atlanticus (strain ATCC BAA-628 / JCM 21780 / CIP 108009 / IAM 15332 / KCTC 12090 / HTCC2559)</name>
    <dbReference type="NCBI Taxonomy" id="216432"/>
    <lineage>
        <taxon>Bacteria</taxon>
        <taxon>Pseudomonadati</taxon>
        <taxon>Bacteroidota</taxon>
        <taxon>Flavobacteriia</taxon>
        <taxon>Flavobacteriales</taxon>
        <taxon>Flavobacteriaceae</taxon>
        <taxon>Croceibacter</taxon>
    </lineage>
</organism>
<dbReference type="PANTHER" id="PTHR40396:SF1">
    <property type="entry name" value="ATPASE AAA-TYPE CORE DOMAIN-CONTAINING PROTEIN"/>
    <property type="match status" value="1"/>
</dbReference>
<dbReference type="InterPro" id="IPR003959">
    <property type="entry name" value="ATPase_AAA_core"/>
</dbReference>
<dbReference type="Proteomes" id="UP000002297">
    <property type="component" value="Chromosome"/>
</dbReference>
<dbReference type="OrthoDB" id="9809324at2"/>
<dbReference type="Gene3D" id="3.40.50.300">
    <property type="entry name" value="P-loop containing nucleotide triphosphate hydrolases"/>
    <property type="match status" value="1"/>
</dbReference>
<reference evidence="2 3" key="1">
    <citation type="journal article" date="2010" name="J. Bacteriol.">
        <title>The complete genome sequence of Croceibacter atlanticus HTCC2559T.</title>
        <authorList>
            <person name="Oh H.M."/>
            <person name="Kang I."/>
            <person name="Ferriera S."/>
            <person name="Giovannoni S.J."/>
            <person name="Cho J.C."/>
        </authorList>
    </citation>
    <scope>NUCLEOTIDE SEQUENCE [LARGE SCALE GENOMIC DNA]</scope>
    <source>
        <strain evidence="3">ATCC BAA-628 / HTCC2559 / KCTC 12090</strain>
    </source>
</reference>
<dbReference type="EMBL" id="CP002046">
    <property type="protein sequence ID" value="EAP86686.1"/>
    <property type="molecule type" value="Genomic_DNA"/>
</dbReference>
<dbReference type="GO" id="GO:0005524">
    <property type="term" value="F:ATP binding"/>
    <property type="evidence" value="ECO:0007669"/>
    <property type="project" value="InterPro"/>
</dbReference>
<dbReference type="GeneID" id="89454048"/>
<proteinExistence type="predicted"/>
<protein>
    <submittedName>
        <fullName evidence="2">Abortive infection protein, putative</fullName>
    </submittedName>
</protein>
<dbReference type="HOGENOM" id="CLU_046693_2_0_10"/>
<name>A3UA50_CROAH</name>
<dbReference type="Pfam" id="PF13304">
    <property type="entry name" value="AAA_21"/>
    <property type="match status" value="1"/>
</dbReference>
<dbReference type="AlphaFoldDB" id="A3UA50"/>
<gene>
    <name evidence="2" type="ordered locus">CA2559_11638</name>
</gene>
<sequence>MLIQFSVTNYKSFRDKATLSLVASNYDKKVREADNVAAFEDFSFRLLKSAVMYGPNASGKSKFFEAFNFVRHYVRDSATDFTAGDKIPVEPFLLDETSNNEPSEFEVIFLHNGLRYRYGFELTEEKVLSEWLYEKATKEIELFYRDEQFITTHPKKFKKGGVIAKQGFVRDNQLFLSRAVQFNDEISESLYSSLSKLRTLSGLDEKGFQGYTMSLLDKADYKQKILKLLEAADLDIEDIEVEKLDTNNLPTDLPKSLKEFIKKESLDNEKVFVSDVLTKRWKYNNKEEKVGHTHFSMDDMESSGTKKFFALTGPIIDTLENGNTLFVDELDSKLHPNLVEKIVSLFNSKSLNPHNAQLIFNTHNTNLLDSGLLRRDQIWFVEKDSCGSSELHSLSDFKKIRKNEALESNYLRGKYGAIPYLEFFNSFTSKFLEYENEG</sequence>
<dbReference type="GO" id="GO:0016887">
    <property type="term" value="F:ATP hydrolysis activity"/>
    <property type="evidence" value="ECO:0007669"/>
    <property type="project" value="InterPro"/>
</dbReference>